<dbReference type="Gene3D" id="3.40.1280.10">
    <property type="match status" value="1"/>
</dbReference>
<evidence type="ECO:0000256" key="3">
    <source>
        <dbReference type="SAM" id="MobiDB-lite"/>
    </source>
</evidence>
<dbReference type="PANTHER" id="PTHR46429:SF1">
    <property type="entry name" value="23S RRNA (GUANOSINE-2'-O-)-METHYLTRANSFERASE RLMB"/>
    <property type="match status" value="1"/>
</dbReference>
<dbReference type="SUPFAM" id="SSF75217">
    <property type="entry name" value="alpha/beta knot"/>
    <property type="match status" value="1"/>
</dbReference>
<sequence length="213" mass="22320">METTNRTGNDQYTRNAPQVSTQLRPTDVKRLNRHWRRRTQGRIALIAESVTQPFNLGSILRTCATFGVETVWLAGNSADPAHPQVGKTALGTEQKLRLEKASTGAQAAAAARGAGYRVAAVELARGAVPLHEAPLEGDVCLAVGAEDHGCSPGLLSAADTAVYIPQIGRVGSLNVAVAAAVAIAETRRREWRELPGDAEGAGTAEAAEAPGSH</sequence>
<proteinExistence type="predicted"/>
<protein>
    <recommendedName>
        <fullName evidence="4">tRNA/rRNA methyltransferase SpoU type domain-containing protein</fullName>
    </recommendedName>
</protein>
<organism evidence="5 6">
    <name type="scientific">Streptomonospora halophila</name>
    <dbReference type="NCBI Taxonomy" id="427369"/>
    <lineage>
        <taxon>Bacteria</taxon>
        <taxon>Bacillati</taxon>
        <taxon>Actinomycetota</taxon>
        <taxon>Actinomycetes</taxon>
        <taxon>Streptosporangiales</taxon>
        <taxon>Nocardiopsidaceae</taxon>
        <taxon>Streptomonospora</taxon>
    </lineage>
</organism>
<dbReference type="Proteomes" id="UP001499993">
    <property type="component" value="Unassembled WGS sequence"/>
</dbReference>
<evidence type="ECO:0000256" key="1">
    <source>
        <dbReference type="ARBA" id="ARBA00022603"/>
    </source>
</evidence>
<dbReference type="Pfam" id="PF00588">
    <property type="entry name" value="SpoU_methylase"/>
    <property type="match status" value="1"/>
</dbReference>
<dbReference type="InterPro" id="IPR001537">
    <property type="entry name" value="SpoU_MeTrfase"/>
</dbReference>
<dbReference type="InterPro" id="IPR029026">
    <property type="entry name" value="tRNA_m1G_MTases_N"/>
</dbReference>
<feature type="compositionally biased region" description="Low complexity" evidence="3">
    <location>
        <begin position="197"/>
        <end position="213"/>
    </location>
</feature>
<name>A0ABP9GWB6_9ACTN</name>
<evidence type="ECO:0000256" key="2">
    <source>
        <dbReference type="ARBA" id="ARBA00022679"/>
    </source>
</evidence>
<keyword evidence="6" id="KW-1185">Reference proteome</keyword>
<keyword evidence="2" id="KW-0808">Transferase</keyword>
<evidence type="ECO:0000313" key="5">
    <source>
        <dbReference type="EMBL" id="GAA4955276.1"/>
    </source>
</evidence>
<keyword evidence="1" id="KW-0489">Methyltransferase</keyword>
<dbReference type="InterPro" id="IPR029028">
    <property type="entry name" value="Alpha/beta_knot_MTases"/>
</dbReference>
<feature type="domain" description="tRNA/rRNA methyltransferase SpoU type" evidence="4">
    <location>
        <begin position="43"/>
        <end position="183"/>
    </location>
</feature>
<accession>A0ABP9GWB6</accession>
<feature type="region of interest" description="Disordered" evidence="3">
    <location>
        <begin position="193"/>
        <end position="213"/>
    </location>
</feature>
<dbReference type="EMBL" id="BAABIK010000035">
    <property type="protein sequence ID" value="GAA4955276.1"/>
    <property type="molecule type" value="Genomic_DNA"/>
</dbReference>
<dbReference type="PANTHER" id="PTHR46429">
    <property type="entry name" value="23S RRNA (GUANOSINE-2'-O-)-METHYLTRANSFERASE RLMB"/>
    <property type="match status" value="1"/>
</dbReference>
<reference evidence="6" key="1">
    <citation type="journal article" date="2019" name="Int. J. Syst. Evol. Microbiol.">
        <title>The Global Catalogue of Microorganisms (GCM) 10K type strain sequencing project: providing services to taxonomists for standard genome sequencing and annotation.</title>
        <authorList>
            <consortium name="The Broad Institute Genomics Platform"/>
            <consortium name="The Broad Institute Genome Sequencing Center for Infectious Disease"/>
            <person name="Wu L."/>
            <person name="Ma J."/>
        </authorList>
    </citation>
    <scope>NUCLEOTIDE SEQUENCE [LARGE SCALE GENOMIC DNA]</scope>
    <source>
        <strain evidence="6">JCM 18123</strain>
    </source>
</reference>
<feature type="region of interest" description="Disordered" evidence="3">
    <location>
        <begin position="1"/>
        <end position="21"/>
    </location>
</feature>
<evidence type="ECO:0000259" key="4">
    <source>
        <dbReference type="Pfam" id="PF00588"/>
    </source>
</evidence>
<evidence type="ECO:0000313" key="6">
    <source>
        <dbReference type="Proteomes" id="UP001499993"/>
    </source>
</evidence>
<dbReference type="InterPro" id="IPR004441">
    <property type="entry name" value="rRNA_MeTrfase_TrmH"/>
</dbReference>
<gene>
    <name evidence="5" type="ORF">GCM10023224_46000</name>
</gene>
<comment type="caution">
    <text evidence="5">The sequence shown here is derived from an EMBL/GenBank/DDBJ whole genome shotgun (WGS) entry which is preliminary data.</text>
</comment>